<dbReference type="RefSeq" id="YP_010671841.1">
    <property type="nucleotide sequence ID" value="NC_070971.1"/>
</dbReference>
<dbReference type="GeneID" id="77948097"/>
<protein>
    <submittedName>
        <fullName evidence="1">Uncharacterized protein</fullName>
    </submittedName>
</protein>
<dbReference type="Proteomes" id="UP000319293">
    <property type="component" value="Segment"/>
</dbReference>
<sequence length="142" mass="15865">MTLIPQNPVSQVDLTEWYNIQAELKRLKAAESVLRSKIYKGLFPNAIEGTNSHPLDGGYVLKAVRKVERKIDVAAFKALRAEEDSDFTNLPLDALVVYKPEVVMRAYRALSDEQRHLFDQALTIKDGSPSLEIVLPASAKAQ</sequence>
<dbReference type="EMBL" id="MK816297">
    <property type="protein sequence ID" value="QDB70912.1"/>
    <property type="molecule type" value="Genomic_DNA"/>
</dbReference>
<keyword evidence="2" id="KW-1185">Reference proteome</keyword>
<evidence type="ECO:0000313" key="1">
    <source>
        <dbReference type="EMBL" id="QDB70912.1"/>
    </source>
</evidence>
<dbReference type="InterPro" id="IPR055597">
    <property type="entry name" value="DUF7173"/>
</dbReference>
<reference evidence="1 2" key="1">
    <citation type="submission" date="2019-04" db="EMBL/GenBank/DDBJ databases">
        <title>Complete genome sequence of a novel bacteriophage, PBPA162, infecting Pseudomonas aeruginosa.</title>
        <authorList>
            <person name="Myung H."/>
            <person name="Hong H."/>
            <person name="Cho J."/>
        </authorList>
    </citation>
    <scope>NUCLEOTIDE SEQUENCE [LARGE SCALE GENOMIC DNA]</scope>
</reference>
<organism evidence="1 2">
    <name type="scientific">Pseudomonas virus PBPA162</name>
    <dbReference type="NCBI Taxonomy" id="2588096"/>
    <lineage>
        <taxon>Viruses</taxon>
        <taxon>Duplodnaviria</taxon>
        <taxon>Heunggongvirae</taxon>
        <taxon>Uroviricota</taxon>
        <taxon>Caudoviricetes</taxon>
        <taxon>Queuovirinae</taxon>
        <taxon>Iggyvirus</taxon>
        <taxon>Iggyvirus PBPA162</taxon>
    </lineage>
</organism>
<proteinExistence type="predicted"/>
<dbReference type="Pfam" id="PF23791">
    <property type="entry name" value="DUF7173"/>
    <property type="match status" value="1"/>
</dbReference>
<evidence type="ECO:0000313" key="2">
    <source>
        <dbReference type="Proteomes" id="UP000319293"/>
    </source>
</evidence>
<accession>A0A4Y5TNQ5</accession>
<name>A0A4Y5TNQ5_9CAUD</name>
<dbReference type="KEGG" id="vg:77948097"/>